<dbReference type="EMBL" id="BAABKX010000015">
    <property type="protein sequence ID" value="GAA5058306.1"/>
    <property type="molecule type" value="Genomic_DNA"/>
</dbReference>
<keyword evidence="2" id="KW-0812">Transmembrane</keyword>
<keyword evidence="2" id="KW-1133">Transmembrane helix</keyword>
<feature type="region of interest" description="Disordered" evidence="1">
    <location>
        <begin position="333"/>
        <end position="367"/>
    </location>
</feature>
<organism evidence="4 5">
    <name type="scientific">Haladaptatus pallidirubidus</name>
    <dbReference type="NCBI Taxonomy" id="1008152"/>
    <lineage>
        <taxon>Archaea</taxon>
        <taxon>Methanobacteriati</taxon>
        <taxon>Methanobacteriota</taxon>
        <taxon>Stenosarchaea group</taxon>
        <taxon>Halobacteria</taxon>
        <taxon>Halobacteriales</taxon>
        <taxon>Haladaptataceae</taxon>
        <taxon>Haladaptatus</taxon>
    </lineage>
</organism>
<feature type="transmembrane region" description="Helical" evidence="2">
    <location>
        <begin position="370"/>
        <end position="391"/>
    </location>
</feature>
<reference evidence="4 5" key="1">
    <citation type="journal article" date="2019" name="Int. J. Syst. Evol. Microbiol.">
        <title>The Global Catalogue of Microorganisms (GCM) 10K type strain sequencing project: providing services to taxonomists for standard genome sequencing and annotation.</title>
        <authorList>
            <consortium name="The Broad Institute Genomics Platform"/>
            <consortium name="The Broad Institute Genome Sequencing Center for Infectious Disease"/>
            <person name="Wu L."/>
            <person name="Ma J."/>
        </authorList>
    </citation>
    <scope>NUCLEOTIDE SEQUENCE [LARGE SCALE GENOMIC DNA]</scope>
    <source>
        <strain evidence="4 5">JCM 17504</strain>
    </source>
</reference>
<evidence type="ECO:0000259" key="3">
    <source>
        <dbReference type="PROSITE" id="PS50093"/>
    </source>
</evidence>
<dbReference type="InterPro" id="IPR013783">
    <property type="entry name" value="Ig-like_fold"/>
</dbReference>
<dbReference type="Gene3D" id="2.60.40.10">
    <property type="entry name" value="Immunoglobulins"/>
    <property type="match status" value="1"/>
</dbReference>
<dbReference type="InterPro" id="IPR035986">
    <property type="entry name" value="PKD_dom_sf"/>
</dbReference>
<dbReference type="SUPFAM" id="SSF49299">
    <property type="entry name" value="PKD domain"/>
    <property type="match status" value="1"/>
</dbReference>
<keyword evidence="5" id="KW-1185">Reference proteome</keyword>
<dbReference type="RefSeq" id="WP_227773780.1">
    <property type="nucleotide sequence ID" value="NZ_BAABKX010000015.1"/>
</dbReference>
<dbReference type="AlphaFoldDB" id="A0AAV3UMG6"/>
<evidence type="ECO:0000313" key="4">
    <source>
        <dbReference type="EMBL" id="GAA5058306.1"/>
    </source>
</evidence>
<gene>
    <name evidence="4" type="ORF">GCM10025751_41150</name>
</gene>
<keyword evidence="2" id="KW-0472">Membrane</keyword>
<evidence type="ECO:0000256" key="1">
    <source>
        <dbReference type="SAM" id="MobiDB-lite"/>
    </source>
</evidence>
<dbReference type="InterPro" id="IPR022409">
    <property type="entry name" value="PKD/Chitinase_dom"/>
</dbReference>
<evidence type="ECO:0000256" key="2">
    <source>
        <dbReference type="SAM" id="Phobius"/>
    </source>
</evidence>
<dbReference type="SMART" id="SM00089">
    <property type="entry name" value="PKD"/>
    <property type="match status" value="1"/>
</dbReference>
<dbReference type="InterPro" id="IPR000601">
    <property type="entry name" value="PKD_dom"/>
</dbReference>
<dbReference type="PROSITE" id="PS50093">
    <property type="entry name" value="PKD"/>
    <property type="match status" value="1"/>
</dbReference>
<name>A0AAV3UMG6_9EURY</name>
<dbReference type="CDD" id="cd00146">
    <property type="entry name" value="PKD"/>
    <property type="match status" value="1"/>
</dbReference>
<feature type="domain" description="PKD" evidence="3">
    <location>
        <begin position="245"/>
        <end position="337"/>
    </location>
</feature>
<feature type="region of interest" description="Disordered" evidence="1">
    <location>
        <begin position="281"/>
        <end position="303"/>
    </location>
</feature>
<dbReference type="Proteomes" id="UP001501729">
    <property type="component" value="Unassembled WGS sequence"/>
</dbReference>
<dbReference type="Pfam" id="PF18911">
    <property type="entry name" value="PKD_4"/>
    <property type="match status" value="1"/>
</dbReference>
<accession>A0AAV3UMG6</accession>
<feature type="compositionally biased region" description="Basic and acidic residues" evidence="1">
    <location>
        <begin position="342"/>
        <end position="352"/>
    </location>
</feature>
<protein>
    <recommendedName>
        <fullName evidence="3">PKD domain-containing protein</fullName>
    </recommendedName>
</protein>
<dbReference type="GeneID" id="68614007"/>
<proteinExistence type="predicted"/>
<comment type="caution">
    <text evidence="4">The sequence shown here is derived from an EMBL/GenBank/DDBJ whole genome shotgun (WGS) entry which is preliminary data.</text>
</comment>
<evidence type="ECO:0000313" key="5">
    <source>
        <dbReference type="Proteomes" id="UP001501729"/>
    </source>
</evidence>
<sequence length="393" mass="41979">MSNRTALTAFLLGTLVVSTFGTAVALPPPGLPGDTLPDAPASEHDTYAVEQGGTCVAVAPIQGDENAVEFYDYRNPYTEPSDWSYSSFAPDSVTRENGSTMFLYEAPNGVVSLVVLHDQLRKERTGDELPMSAASFGFDGLPESGQWVLMDDTYDGRDDQWSRNQIDWTWTGSRVDGGVFRGLSGEYGITVTPSWNEDATLHDSRFESEPVTSWAFLSGNASDPVETQLDMNQSVTVRPGGCGSPPAATLTASDSVQTGQQVTFDASETSDPDDDITEYRWDFDGDGNVDEATEKPTATHTYETPGERTVNVTVVDSENATDAATATVQVIASSEDSENDSSLDRESSDESTRNQQSGEENALPGSNAPFGTYGLGVVALAAILLVGGVIAKR</sequence>